<dbReference type="InterPro" id="IPR035906">
    <property type="entry name" value="MetI-like_sf"/>
</dbReference>
<feature type="domain" description="ABC transmembrane type-1" evidence="9">
    <location>
        <begin position="64"/>
        <end position="259"/>
    </location>
</feature>
<comment type="similarity">
    <text evidence="8">Belongs to the binding-protein-dependent transport system permease family.</text>
</comment>
<accession>A0A0K1JF84</accession>
<keyword evidence="6 8" id="KW-1133">Transmembrane helix</keyword>
<evidence type="ECO:0000256" key="6">
    <source>
        <dbReference type="ARBA" id="ARBA00022989"/>
    </source>
</evidence>
<protein>
    <submittedName>
        <fullName evidence="10">Iron ABC transporter permease</fullName>
    </submittedName>
</protein>
<feature type="transmembrane region" description="Helical" evidence="8">
    <location>
        <begin position="418"/>
        <end position="437"/>
    </location>
</feature>
<dbReference type="PANTHER" id="PTHR43357">
    <property type="entry name" value="INNER MEMBRANE ABC TRANSPORTER PERMEASE PROTEIN YDCV"/>
    <property type="match status" value="1"/>
</dbReference>
<feature type="domain" description="ABC transmembrane type-1" evidence="9">
    <location>
        <begin position="342"/>
        <end position="540"/>
    </location>
</feature>
<keyword evidence="7 8" id="KW-0472">Membrane</keyword>
<keyword evidence="11" id="KW-1185">Reference proteome</keyword>
<dbReference type="Pfam" id="PF00528">
    <property type="entry name" value="BPD_transp_1"/>
    <property type="match status" value="2"/>
</dbReference>
<feature type="transmembrane region" description="Helical" evidence="8">
    <location>
        <begin position="290"/>
        <end position="309"/>
    </location>
</feature>
<dbReference type="SUPFAM" id="SSF161098">
    <property type="entry name" value="MetI-like"/>
    <property type="match status" value="2"/>
</dbReference>
<dbReference type="RefSeq" id="WP_052590242.1">
    <property type="nucleotide sequence ID" value="NZ_CP011112.1"/>
</dbReference>
<feature type="transmembrane region" description="Helical" evidence="8">
    <location>
        <begin position="519"/>
        <end position="540"/>
    </location>
</feature>
<evidence type="ECO:0000256" key="1">
    <source>
        <dbReference type="ARBA" id="ARBA00004429"/>
    </source>
</evidence>
<dbReference type="Gene3D" id="1.10.3720.10">
    <property type="entry name" value="MetI-like"/>
    <property type="match status" value="2"/>
</dbReference>
<evidence type="ECO:0000259" key="9">
    <source>
        <dbReference type="PROSITE" id="PS50928"/>
    </source>
</evidence>
<dbReference type="AlphaFoldDB" id="A0A0K1JF84"/>
<reference evidence="10 11" key="1">
    <citation type="submission" date="2015-03" db="EMBL/GenBank/DDBJ databases">
        <title>Luteipulveratus halotolerans sp. nov., a novel actinobacterium (Dermacoccaceae) from Sarawak, Malaysia.</title>
        <authorList>
            <person name="Juboi H."/>
            <person name="Basik A."/>
            <person name="Shamsul S.S."/>
            <person name="Arnold P."/>
            <person name="Schmitt E.K."/>
            <person name="Sanglier J.-J."/>
            <person name="Yeo T."/>
        </authorList>
    </citation>
    <scope>NUCLEOTIDE SEQUENCE [LARGE SCALE GENOMIC DNA]</scope>
    <source>
        <strain evidence="10 11">MN07-A0370</strain>
    </source>
</reference>
<dbReference type="PANTHER" id="PTHR43357:SF4">
    <property type="entry name" value="INNER MEMBRANE ABC TRANSPORTER PERMEASE PROTEIN YDCV"/>
    <property type="match status" value="1"/>
</dbReference>
<dbReference type="GO" id="GO:0005886">
    <property type="term" value="C:plasma membrane"/>
    <property type="evidence" value="ECO:0007669"/>
    <property type="project" value="UniProtKB-SubCell"/>
</dbReference>
<evidence type="ECO:0000256" key="8">
    <source>
        <dbReference type="RuleBase" id="RU363032"/>
    </source>
</evidence>
<evidence type="ECO:0000256" key="3">
    <source>
        <dbReference type="ARBA" id="ARBA00022475"/>
    </source>
</evidence>
<sequence length="551" mass="58840">MRSHRRTTTGWALALLAVVPLAFLAIFFAWPVGGMVGRGLHPDGQWAISDALGVLGRSRIQRVLWFTVWMAALATLITVVLGLPAAYVLHRLSFPGQRLLRALVVMPFVLPTVVVGVAFRTLLAPSGPLGFLGIDGSRFAILLALVFFNLAVVVRTVGGMWESLDPRAEESAAALGASPWQVFRTVTLPALTPAIVSAGSVVFLFCSTAFGVVLTLGGLRYSTIETEIYLLTTDFLDLRAAAVLSLLQLVAVLVLLVLADITRTRRERVVSRSSRTTAARRPSRSDTLPAVLTALVVGFVLAPVVTLVVRSLQVDGHWSLANYRRLNGTGGTEVLVPVTEAIRNSWRTAIDATLLAMLLGVIVAVIVSRRGSTKRARRGLALLDGAFMLPLGISAVTVGFGFLITLDRPPLDLRSSPILVPIAQAMVALPLVVRTLAPVLRSIDPRQREAASTLGAGPVRAWISVDLPVVWRPLLAATGFAMAVSLGEFGATSFLARPERPTLPVVIYQLIGRPTGDSFGMALAASVVLALVTVTIMGLVERLRVGSWGAF</sequence>
<evidence type="ECO:0000256" key="2">
    <source>
        <dbReference type="ARBA" id="ARBA00022448"/>
    </source>
</evidence>
<evidence type="ECO:0000313" key="11">
    <source>
        <dbReference type="Proteomes" id="UP000066480"/>
    </source>
</evidence>
<dbReference type="PROSITE" id="PS50928">
    <property type="entry name" value="ABC_TM1"/>
    <property type="match status" value="2"/>
</dbReference>
<dbReference type="KEGG" id="lmoi:VV02_04940"/>
<gene>
    <name evidence="10" type="ORF">VV02_04940</name>
</gene>
<dbReference type="EMBL" id="CP011112">
    <property type="protein sequence ID" value="AKU15366.1"/>
    <property type="molecule type" value="Genomic_DNA"/>
</dbReference>
<dbReference type="Proteomes" id="UP000066480">
    <property type="component" value="Chromosome"/>
</dbReference>
<dbReference type="InterPro" id="IPR000515">
    <property type="entry name" value="MetI-like"/>
</dbReference>
<comment type="subcellular location">
    <subcellularLocation>
        <location evidence="1">Cell inner membrane</location>
        <topology evidence="1">Multi-pass membrane protein</topology>
    </subcellularLocation>
    <subcellularLocation>
        <location evidence="8">Cell membrane</location>
        <topology evidence="8">Multi-pass membrane protein</topology>
    </subcellularLocation>
</comment>
<feature type="transmembrane region" description="Helical" evidence="8">
    <location>
        <begin position="99"/>
        <end position="119"/>
    </location>
</feature>
<feature type="transmembrane region" description="Helical" evidence="8">
    <location>
        <begin position="238"/>
        <end position="258"/>
    </location>
</feature>
<dbReference type="CDD" id="cd06261">
    <property type="entry name" value="TM_PBP2"/>
    <property type="match status" value="2"/>
</dbReference>
<dbReference type="PATRIC" id="fig|571913.6.peg.1008"/>
<evidence type="ECO:0000256" key="5">
    <source>
        <dbReference type="ARBA" id="ARBA00022692"/>
    </source>
</evidence>
<feature type="transmembrane region" description="Helical" evidence="8">
    <location>
        <begin position="63"/>
        <end position="87"/>
    </location>
</feature>
<dbReference type="GO" id="GO:0055085">
    <property type="term" value="P:transmembrane transport"/>
    <property type="evidence" value="ECO:0007669"/>
    <property type="project" value="InterPro"/>
</dbReference>
<evidence type="ECO:0000256" key="7">
    <source>
        <dbReference type="ARBA" id="ARBA00023136"/>
    </source>
</evidence>
<organism evidence="10 11">
    <name type="scientific">Luteipulveratus mongoliensis</name>
    <dbReference type="NCBI Taxonomy" id="571913"/>
    <lineage>
        <taxon>Bacteria</taxon>
        <taxon>Bacillati</taxon>
        <taxon>Actinomycetota</taxon>
        <taxon>Actinomycetes</taxon>
        <taxon>Micrococcales</taxon>
        <taxon>Dermacoccaceae</taxon>
        <taxon>Luteipulveratus</taxon>
    </lineage>
</organism>
<keyword evidence="3" id="KW-1003">Cell membrane</keyword>
<dbReference type="STRING" id="571913.VV02_04940"/>
<keyword evidence="5 8" id="KW-0812">Transmembrane</keyword>
<keyword evidence="2 8" id="KW-0813">Transport</keyword>
<feature type="transmembrane region" description="Helical" evidence="8">
    <location>
        <begin position="194"/>
        <end position="218"/>
    </location>
</feature>
<feature type="transmembrane region" description="Helical" evidence="8">
    <location>
        <begin position="349"/>
        <end position="368"/>
    </location>
</feature>
<proteinExistence type="inferred from homology"/>
<keyword evidence="4" id="KW-0997">Cell inner membrane</keyword>
<name>A0A0K1JF84_9MICO</name>
<feature type="transmembrane region" description="Helical" evidence="8">
    <location>
        <begin position="12"/>
        <end position="32"/>
    </location>
</feature>
<feature type="transmembrane region" description="Helical" evidence="8">
    <location>
        <begin position="139"/>
        <end position="157"/>
    </location>
</feature>
<evidence type="ECO:0000256" key="4">
    <source>
        <dbReference type="ARBA" id="ARBA00022519"/>
    </source>
</evidence>
<evidence type="ECO:0000313" key="10">
    <source>
        <dbReference type="EMBL" id="AKU15366.1"/>
    </source>
</evidence>
<feature type="transmembrane region" description="Helical" evidence="8">
    <location>
        <begin position="380"/>
        <end position="406"/>
    </location>
</feature>